<keyword evidence="2" id="KW-1185">Reference proteome</keyword>
<gene>
    <name evidence="1" type="ORF">DPEC_G00078410</name>
</gene>
<dbReference type="EMBL" id="CM055733">
    <property type="protein sequence ID" value="KAJ8010751.1"/>
    <property type="molecule type" value="Genomic_DNA"/>
</dbReference>
<accession>A0ACC2H453</accession>
<comment type="caution">
    <text evidence="1">The sequence shown here is derived from an EMBL/GenBank/DDBJ whole genome shotgun (WGS) entry which is preliminary data.</text>
</comment>
<proteinExistence type="predicted"/>
<reference evidence="1" key="1">
    <citation type="submission" date="2021-05" db="EMBL/GenBank/DDBJ databases">
        <authorList>
            <person name="Pan Q."/>
            <person name="Jouanno E."/>
            <person name="Zahm M."/>
            <person name="Klopp C."/>
            <person name="Cabau C."/>
            <person name="Louis A."/>
            <person name="Berthelot C."/>
            <person name="Parey E."/>
            <person name="Roest Crollius H."/>
            <person name="Montfort J."/>
            <person name="Robinson-Rechavi M."/>
            <person name="Bouchez O."/>
            <person name="Lampietro C."/>
            <person name="Lopez Roques C."/>
            <person name="Donnadieu C."/>
            <person name="Postlethwait J."/>
            <person name="Bobe J."/>
            <person name="Dillon D."/>
            <person name="Chandos A."/>
            <person name="von Hippel F."/>
            <person name="Guiguen Y."/>
        </authorList>
    </citation>
    <scope>NUCLEOTIDE SEQUENCE</scope>
    <source>
        <strain evidence="1">YG-Jan2019</strain>
    </source>
</reference>
<sequence length="820" mass="89698">MRKQATDYLHKPVYVTAEVAARTRFSERTAKLTGINCQTVLLTGGDQALTVTGERFIMAVVFSQARSAWSKMFNSERYSRFTLQPEDGGHVEVKPSDDVIDDQVGSEQSGQPGGSPSYRPRPQGDYRRMCYLALGTLVVFLIGYLIGYVNTRSARQEPITCPSEQEAEKDVVGLHIAEPSLSWKAITKLLETKLTAEVINSQLRCVDPLLDLTAGSDGDNFLANFVFNLFKSHNMNPWTDKHYVQLQKPNSEKPNRVLIDQEVVGEPKAYLAYSATGKVQGRAVYGNYGRKKDLKSLNVSGAVVLLRASGEISLAQQVANVAALGGSAVLIYPDPEDYKFNQTTEFYGHVHLGSGDPYTPGFPSFNHTQFPPTQSSGLPTILAQSITAETAAKILKSFVGPEAPDSFRGGLEVDYRLGGDGVNITVEVNNLLQNTEIHNVFGVIKGFVEPDHYVVLGAQRDAWGPGFAKAVVGSTLLQELAKSVSDMVQYDGFRPRRSLVFASWTAGEYGSVGATEWLEGYLSSLDKKAITYISLDGVVTGHGAFNASASPLLFRLLEDTLKAVKNSIGPDGSKSPYDKLFETKNASANLETTVLEPMQMENTAYPFLAFSGIPSVSLRFFSPDVKVYPYYGTALDNMDNLQLETNQQLGSLATAAGLVAGQMALRLVHDHVLSLDVSGYVATLSRSVLKINKRLKEVTQGRPAEGLSASWLIKARGSYMRATGDLRKDIDNTDHTDALACHNLNERIMRVEHNLLSAFVSPKDVPFRHVLFGHGTHTLDAMLEGNDTDVLRTQLALATWTLQGCANDLAGDIWELDNQI</sequence>
<protein>
    <submittedName>
        <fullName evidence="1">Uncharacterized protein</fullName>
    </submittedName>
</protein>
<dbReference type="Proteomes" id="UP001157502">
    <property type="component" value="Chromosome 6"/>
</dbReference>
<name>A0ACC2H453_DALPE</name>
<evidence type="ECO:0000313" key="2">
    <source>
        <dbReference type="Proteomes" id="UP001157502"/>
    </source>
</evidence>
<organism evidence="1 2">
    <name type="scientific">Dallia pectoralis</name>
    <name type="common">Alaska blackfish</name>
    <dbReference type="NCBI Taxonomy" id="75939"/>
    <lineage>
        <taxon>Eukaryota</taxon>
        <taxon>Metazoa</taxon>
        <taxon>Chordata</taxon>
        <taxon>Craniata</taxon>
        <taxon>Vertebrata</taxon>
        <taxon>Euteleostomi</taxon>
        <taxon>Actinopterygii</taxon>
        <taxon>Neopterygii</taxon>
        <taxon>Teleostei</taxon>
        <taxon>Protacanthopterygii</taxon>
        <taxon>Esociformes</taxon>
        <taxon>Umbridae</taxon>
        <taxon>Dallia</taxon>
    </lineage>
</organism>
<evidence type="ECO:0000313" key="1">
    <source>
        <dbReference type="EMBL" id="KAJ8010751.1"/>
    </source>
</evidence>